<protein>
    <submittedName>
        <fullName evidence="5">Rho GTPase-activating protein</fullName>
    </submittedName>
</protein>
<dbReference type="GO" id="GO:0007165">
    <property type="term" value="P:signal transduction"/>
    <property type="evidence" value="ECO:0007669"/>
    <property type="project" value="InterPro"/>
</dbReference>
<evidence type="ECO:0000256" key="2">
    <source>
        <dbReference type="SAM" id="MobiDB-lite"/>
    </source>
</evidence>
<dbReference type="Gene3D" id="1.10.555.10">
    <property type="entry name" value="Rho GTPase activation protein"/>
    <property type="match status" value="1"/>
</dbReference>
<evidence type="ECO:0000256" key="1">
    <source>
        <dbReference type="ARBA" id="ARBA00022468"/>
    </source>
</evidence>
<dbReference type="PROSITE" id="PS50238">
    <property type="entry name" value="RHOGAP"/>
    <property type="match status" value="1"/>
</dbReference>
<dbReference type="SMART" id="SM00324">
    <property type="entry name" value="RhoGAP"/>
    <property type="match status" value="1"/>
</dbReference>
<feature type="region of interest" description="Disordered" evidence="2">
    <location>
        <begin position="118"/>
        <end position="146"/>
    </location>
</feature>
<sequence>RDYMINFDKRRCITQFLRLVQNVQTDLDEQPVETKSINMSFLLSPNESKHTWKDLRELAARENKKQPGNLVLRAGPRTTVFNKLVTEQMEKLKRYFRDRDRIDKEWLSFQHKLQKKQLEQARQADKQDRKTNQAKSSTTLPSHQLQQHSVMPRINSFLKGLRPHSMAAFPPHLHIDHPSLFPHLSSIKASTVINLIHATTSVASTYTKRDFVFRIVTEEGGQYLLQGMSREDMQDWMQYINSSSREGAAKRQSVLAADSINVDPIVLPNTETRSKPFSRTSVFGVPLDSLIRDHQIPLVVDKCIQEIERRGLEEVGIYRVAGTGSVVSALKTTFNKDVSKVDLSDPLWADINVVADTLKQFLRELPEPLLTYTYYDELINAAALEDHDERVYLLKKIIKKLPYSNYLVLKRIIEHFVTVTDFEATNHMYATNLAIVFGPTLLQPSPSPTSFATTMSNIGHHQTVVKYLILNYHYLFDVELDEAEAFTKDEEQDTPSSS</sequence>
<dbReference type="InterPro" id="IPR008936">
    <property type="entry name" value="Rho_GTPase_activation_prot"/>
</dbReference>
<evidence type="ECO:0000313" key="6">
    <source>
        <dbReference type="Proteomes" id="UP000253551"/>
    </source>
</evidence>
<feature type="domain" description="Rho-GAP" evidence="4">
    <location>
        <begin position="285"/>
        <end position="476"/>
    </location>
</feature>
<proteinExistence type="predicted"/>
<dbReference type="Gene3D" id="2.30.29.30">
    <property type="entry name" value="Pleckstrin-homology domain (PH domain)/Phosphotyrosine-binding domain (PTB)"/>
    <property type="match status" value="1"/>
</dbReference>
<dbReference type="GO" id="GO:0005096">
    <property type="term" value="F:GTPase activator activity"/>
    <property type="evidence" value="ECO:0007669"/>
    <property type="project" value="UniProtKB-KW"/>
</dbReference>
<dbReference type="OrthoDB" id="79452at2759"/>
<accession>A0A367KKT1</accession>
<dbReference type="STRING" id="4846.A0A367KKT1"/>
<dbReference type="Pfam" id="PF00620">
    <property type="entry name" value="RhoGAP"/>
    <property type="match status" value="1"/>
</dbReference>
<dbReference type="PROSITE" id="PS50003">
    <property type="entry name" value="PH_DOMAIN"/>
    <property type="match status" value="1"/>
</dbReference>
<feature type="domain" description="PH" evidence="3">
    <location>
        <begin position="210"/>
        <end position="245"/>
    </location>
</feature>
<dbReference type="AlphaFoldDB" id="A0A367KKT1"/>
<dbReference type="InterPro" id="IPR041681">
    <property type="entry name" value="PH_9"/>
</dbReference>
<dbReference type="Proteomes" id="UP000253551">
    <property type="component" value="Unassembled WGS sequence"/>
</dbReference>
<reference evidence="5 6" key="1">
    <citation type="journal article" date="2018" name="G3 (Bethesda)">
        <title>Phylogenetic and Phylogenomic Definition of Rhizopus Species.</title>
        <authorList>
            <person name="Gryganskyi A.P."/>
            <person name="Golan J."/>
            <person name="Dolatabadi S."/>
            <person name="Mondo S."/>
            <person name="Robb S."/>
            <person name="Idnurm A."/>
            <person name="Muszewska A."/>
            <person name="Steczkiewicz K."/>
            <person name="Masonjones S."/>
            <person name="Liao H.L."/>
            <person name="Gajdeczka M.T."/>
            <person name="Anike F."/>
            <person name="Vuek A."/>
            <person name="Anishchenko I.M."/>
            <person name="Voigt K."/>
            <person name="de Hoog G.S."/>
            <person name="Smith M.E."/>
            <person name="Heitman J."/>
            <person name="Vilgalys R."/>
            <person name="Stajich J.E."/>
        </authorList>
    </citation>
    <scope>NUCLEOTIDE SEQUENCE [LARGE SCALE GENOMIC DNA]</scope>
    <source>
        <strain evidence="5 6">LSU 92-RS-03</strain>
    </source>
</reference>
<name>A0A367KKT1_RHIST</name>
<feature type="compositionally biased region" description="Basic and acidic residues" evidence="2">
    <location>
        <begin position="118"/>
        <end position="131"/>
    </location>
</feature>
<evidence type="ECO:0000259" key="3">
    <source>
        <dbReference type="PROSITE" id="PS50003"/>
    </source>
</evidence>
<dbReference type="InterPro" id="IPR000198">
    <property type="entry name" value="RhoGAP_dom"/>
</dbReference>
<dbReference type="InterPro" id="IPR011993">
    <property type="entry name" value="PH-like_dom_sf"/>
</dbReference>
<dbReference type="PANTHER" id="PTHR23176:SF133">
    <property type="entry name" value="GTPASE-ACTIVATING PROTEIN PAC-1"/>
    <property type="match status" value="1"/>
</dbReference>
<dbReference type="SUPFAM" id="SSF50729">
    <property type="entry name" value="PH domain-like"/>
    <property type="match status" value="1"/>
</dbReference>
<dbReference type="InterPro" id="IPR050729">
    <property type="entry name" value="Rho-GAP"/>
</dbReference>
<gene>
    <name evidence="5" type="primary">BEM2_1</name>
    <name evidence="5" type="ORF">CU098_002064</name>
</gene>
<dbReference type="EMBL" id="PJQM01001254">
    <property type="protein sequence ID" value="RCI02806.1"/>
    <property type="molecule type" value="Genomic_DNA"/>
</dbReference>
<dbReference type="Pfam" id="PF15410">
    <property type="entry name" value="PH_9"/>
    <property type="match status" value="1"/>
</dbReference>
<organism evidence="5 6">
    <name type="scientific">Rhizopus stolonifer</name>
    <name type="common">Rhizopus nigricans</name>
    <dbReference type="NCBI Taxonomy" id="4846"/>
    <lineage>
        <taxon>Eukaryota</taxon>
        <taxon>Fungi</taxon>
        <taxon>Fungi incertae sedis</taxon>
        <taxon>Mucoromycota</taxon>
        <taxon>Mucoromycotina</taxon>
        <taxon>Mucoromycetes</taxon>
        <taxon>Mucorales</taxon>
        <taxon>Mucorineae</taxon>
        <taxon>Rhizopodaceae</taxon>
        <taxon>Rhizopus</taxon>
    </lineage>
</organism>
<dbReference type="GO" id="GO:0005737">
    <property type="term" value="C:cytoplasm"/>
    <property type="evidence" value="ECO:0007669"/>
    <property type="project" value="TreeGrafter"/>
</dbReference>
<keyword evidence="1" id="KW-0343">GTPase activation</keyword>
<feature type="compositionally biased region" description="Polar residues" evidence="2">
    <location>
        <begin position="133"/>
        <end position="146"/>
    </location>
</feature>
<dbReference type="InterPro" id="IPR001849">
    <property type="entry name" value="PH_domain"/>
</dbReference>
<comment type="caution">
    <text evidence="5">The sequence shown here is derived from an EMBL/GenBank/DDBJ whole genome shotgun (WGS) entry which is preliminary data.</text>
</comment>
<dbReference type="PANTHER" id="PTHR23176">
    <property type="entry name" value="RHO/RAC/CDC GTPASE-ACTIVATING PROTEIN"/>
    <property type="match status" value="1"/>
</dbReference>
<keyword evidence="6" id="KW-1185">Reference proteome</keyword>
<feature type="non-terminal residue" evidence="5">
    <location>
        <position position="1"/>
    </location>
</feature>
<evidence type="ECO:0000313" key="5">
    <source>
        <dbReference type="EMBL" id="RCI02806.1"/>
    </source>
</evidence>
<evidence type="ECO:0000259" key="4">
    <source>
        <dbReference type="PROSITE" id="PS50238"/>
    </source>
</evidence>
<dbReference type="SUPFAM" id="SSF48350">
    <property type="entry name" value="GTPase activation domain, GAP"/>
    <property type="match status" value="1"/>
</dbReference>